<dbReference type="Proteomes" id="UP000642910">
    <property type="component" value="Unassembled WGS sequence"/>
</dbReference>
<organism evidence="2 3">
    <name type="scientific">Alicyclobacillus mali</name>
    <name type="common">ex Roth et al. 2021</name>
    <dbReference type="NCBI Taxonomy" id="1123961"/>
    <lineage>
        <taxon>Bacteria</taxon>
        <taxon>Bacillati</taxon>
        <taxon>Bacillota</taxon>
        <taxon>Bacilli</taxon>
        <taxon>Bacillales</taxon>
        <taxon>Alicyclobacillaceae</taxon>
        <taxon>Alicyclobacillus</taxon>
    </lineage>
</organism>
<gene>
    <name evidence="2" type="ORF">IW967_08105</name>
</gene>
<comment type="caution">
    <text evidence="2">The sequence shown here is derived from an EMBL/GenBank/DDBJ whole genome shotgun (WGS) entry which is preliminary data.</text>
</comment>
<evidence type="ECO:0000313" key="2">
    <source>
        <dbReference type="EMBL" id="MBF8377825.1"/>
    </source>
</evidence>
<sequence length="109" mass="12137">MGHVHMIFGVILIILAILATAWEIATQRGLPRALRGVVIGLFDLQVLLGIITWIVRKPNWSFVFHPIIMIVAVIILHVMTSPSAPRSRRLTGWVVATVLFIIGAAIYHH</sequence>
<accession>A0ABS0F3E3</accession>
<reference evidence="2 3" key="1">
    <citation type="submission" date="2020-11" db="EMBL/GenBank/DDBJ databases">
        <title>Genomic insight of Alicyclobacillus mali FL 18 reveals a new arsenic-resistant strain, with potential in environmental biotechnology.</title>
        <authorList>
            <person name="Fiorentino G."/>
            <person name="Gallo G."/>
            <person name="Aulitto M."/>
        </authorList>
    </citation>
    <scope>NUCLEOTIDE SEQUENCE [LARGE SCALE GENOMIC DNA]</scope>
    <source>
        <strain evidence="2 3">FL 18</strain>
    </source>
</reference>
<keyword evidence="1" id="KW-0812">Transmembrane</keyword>
<dbReference type="EMBL" id="JADPKZ010000039">
    <property type="protein sequence ID" value="MBF8377825.1"/>
    <property type="molecule type" value="Genomic_DNA"/>
</dbReference>
<keyword evidence="1" id="KW-0472">Membrane</keyword>
<feature type="transmembrane region" description="Helical" evidence="1">
    <location>
        <begin position="37"/>
        <end position="54"/>
    </location>
</feature>
<protein>
    <recommendedName>
        <fullName evidence="4">Cytochrome C and Quinol oxidase polypeptide I</fullName>
    </recommendedName>
</protein>
<evidence type="ECO:0000256" key="1">
    <source>
        <dbReference type="SAM" id="Phobius"/>
    </source>
</evidence>
<evidence type="ECO:0008006" key="4">
    <source>
        <dbReference type="Google" id="ProtNLM"/>
    </source>
</evidence>
<keyword evidence="1" id="KW-1133">Transmembrane helix</keyword>
<feature type="transmembrane region" description="Helical" evidence="1">
    <location>
        <begin position="6"/>
        <end position="25"/>
    </location>
</feature>
<name>A0ABS0F3E3_9BACL</name>
<dbReference type="RefSeq" id="WP_067849349.1">
    <property type="nucleotide sequence ID" value="NZ_JADPKZ010000039.1"/>
</dbReference>
<proteinExistence type="predicted"/>
<feature type="transmembrane region" description="Helical" evidence="1">
    <location>
        <begin position="60"/>
        <end position="78"/>
    </location>
</feature>
<feature type="transmembrane region" description="Helical" evidence="1">
    <location>
        <begin position="90"/>
        <end position="108"/>
    </location>
</feature>
<keyword evidence="3" id="KW-1185">Reference proteome</keyword>
<evidence type="ECO:0000313" key="3">
    <source>
        <dbReference type="Proteomes" id="UP000642910"/>
    </source>
</evidence>